<sequence>MEPVDGTCSPRPLTLREEAVLVAMIERGVTMGDDTSVTDADRSRWLAQVPRTRAGRPCGCGTCPSIGLTDTDGSTPELHDDRVVLQASTTGALLLLFIDGDRLSELELAPLSDGTPFSQFPDPDGLSFFD</sequence>
<dbReference type="Proteomes" id="UP000555552">
    <property type="component" value="Unassembled WGS sequence"/>
</dbReference>
<protein>
    <submittedName>
        <fullName evidence="1">Uncharacterized protein</fullName>
    </submittedName>
</protein>
<evidence type="ECO:0000313" key="1">
    <source>
        <dbReference type="EMBL" id="NNH22524.1"/>
    </source>
</evidence>
<comment type="caution">
    <text evidence="1">The sequence shown here is derived from an EMBL/GenBank/DDBJ whole genome shotgun (WGS) entry which is preliminary data.</text>
</comment>
<accession>A0A849BPN7</accession>
<gene>
    <name evidence="1" type="ORF">HLB09_05345</name>
</gene>
<dbReference type="EMBL" id="JABEMA010000047">
    <property type="protein sequence ID" value="NNH22524.1"/>
    <property type="molecule type" value="Genomic_DNA"/>
</dbReference>
<dbReference type="AlphaFoldDB" id="A0A849BPN7"/>
<organism evidence="1 2">
    <name type="scientific">Pseudokineococcus marinus</name>
    <dbReference type="NCBI Taxonomy" id="351215"/>
    <lineage>
        <taxon>Bacteria</taxon>
        <taxon>Bacillati</taxon>
        <taxon>Actinomycetota</taxon>
        <taxon>Actinomycetes</taxon>
        <taxon>Kineosporiales</taxon>
        <taxon>Kineosporiaceae</taxon>
        <taxon>Pseudokineococcus</taxon>
    </lineage>
</organism>
<evidence type="ECO:0000313" key="2">
    <source>
        <dbReference type="Proteomes" id="UP000555552"/>
    </source>
</evidence>
<dbReference type="RefSeq" id="WP_171202369.1">
    <property type="nucleotide sequence ID" value="NZ_BAAANP010000035.1"/>
</dbReference>
<reference evidence="1 2" key="1">
    <citation type="submission" date="2020-05" db="EMBL/GenBank/DDBJ databases">
        <title>MicrobeNet Type strains.</title>
        <authorList>
            <person name="Nicholson A.C."/>
        </authorList>
    </citation>
    <scope>NUCLEOTIDE SEQUENCE [LARGE SCALE GENOMIC DNA]</scope>
    <source>
        <strain evidence="1 2">JCM 14547</strain>
    </source>
</reference>
<name>A0A849BPN7_9ACTN</name>
<keyword evidence="2" id="KW-1185">Reference proteome</keyword>
<proteinExistence type="predicted"/>